<proteinExistence type="predicted"/>
<feature type="coiled-coil region" evidence="1">
    <location>
        <begin position="178"/>
        <end position="287"/>
    </location>
</feature>
<feature type="region of interest" description="Disordered" evidence="2">
    <location>
        <begin position="117"/>
        <end position="136"/>
    </location>
</feature>
<dbReference type="GO" id="GO:0042175">
    <property type="term" value="C:nuclear outer membrane-endoplasmic reticulum membrane network"/>
    <property type="evidence" value="ECO:0007669"/>
    <property type="project" value="TreeGrafter"/>
</dbReference>
<feature type="compositionally biased region" description="Basic and acidic residues" evidence="2">
    <location>
        <begin position="502"/>
        <end position="518"/>
    </location>
</feature>
<keyword evidence="1" id="KW-0175">Coiled coil</keyword>
<accession>A0A6A6FYI1</accession>
<feature type="compositionally biased region" description="Basic and acidic residues" evidence="2">
    <location>
        <begin position="79"/>
        <end position="89"/>
    </location>
</feature>
<dbReference type="OrthoDB" id="2195113at2759"/>
<feature type="region of interest" description="Disordered" evidence="2">
    <location>
        <begin position="1"/>
        <end position="105"/>
    </location>
</feature>
<dbReference type="GO" id="GO:1990904">
    <property type="term" value="C:ribonucleoprotein complex"/>
    <property type="evidence" value="ECO:0007669"/>
    <property type="project" value="TreeGrafter"/>
</dbReference>
<dbReference type="GO" id="GO:0003729">
    <property type="term" value="F:mRNA binding"/>
    <property type="evidence" value="ECO:0007669"/>
    <property type="project" value="TreeGrafter"/>
</dbReference>
<organism evidence="3 4">
    <name type="scientific">Elsinoe ampelina</name>
    <dbReference type="NCBI Taxonomy" id="302913"/>
    <lineage>
        <taxon>Eukaryota</taxon>
        <taxon>Fungi</taxon>
        <taxon>Dikarya</taxon>
        <taxon>Ascomycota</taxon>
        <taxon>Pezizomycotina</taxon>
        <taxon>Dothideomycetes</taxon>
        <taxon>Dothideomycetidae</taxon>
        <taxon>Myriangiales</taxon>
        <taxon>Elsinoaceae</taxon>
        <taxon>Elsinoe</taxon>
    </lineage>
</organism>
<evidence type="ECO:0000256" key="2">
    <source>
        <dbReference type="SAM" id="MobiDB-lite"/>
    </source>
</evidence>
<dbReference type="PANTHER" id="PTHR31027:SF2">
    <property type="entry name" value="LEBERCILIN DOMAIN-CONTAINING PROTEIN"/>
    <property type="match status" value="1"/>
</dbReference>
<dbReference type="EMBL" id="ML992538">
    <property type="protein sequence ID" value="KAF2218546.1"/>
    <property type="molecule type" value="Genomic_DNA"/>
</dbReference>
<dbReference type="AlphaFoldDB" id="A0A6A6FYI1"/>
<dbReference type="GO" id="GO:0005783">
    <property type="term" value="C:endoplasmic reticulum"/>
    <property type="evidence" value="ECO:0007669"/>
    <property type="project" value="TreeGrafter"/>
</dbReference>
<dbReference type="Proteomes" id="UP000799538">
    <property type="component" value="Unassembled WGS sequence"/>
</dbReference>
<feature type="region of interest" description="Disordered" evidence="2">
    <location>
        <begin position="457"/>
        <end position="524"/>
    </location>
</feature>
<feature type="compositionally biased region" description="Polar residues" evidence="2">
    <location>
        <begin position="462"/>
        <end position="472"/>
    </location>
</feature>
<evidence type="ECO:0008006" key="5">
    <source>
        <dbReference type="Google" id="ProtNLM"/>
    </source>
</evidence>
<gene>
    <name evidence="3" type="ORF">BDZ85DRAFT_226646</name>
</gene>
<feature type="region of interest" description="Disordered" evidence="2">
    <location>
        <begin position="372"/>
        <end position="391"/>
    </location>
</feature>
<feature type="compositionally biased region" description="Polar residues" evidence="2">
    <location>
        <begin position="91"/>
        <end position="102"/>
    </location>
</feature>
<keyword evidence="4" id="KW-1185">Reference proteome</keyword>
<name>A0A6A6FYI1_9PEZI</name>
<sequence length="524" mass="57145">MADLATPSAAKMGTINAKADGPTKSGGVTKPERPDEESFRTALAKAEKELTAVQDKQKANKAKLELAQPKNQDSPSAKRRAELIEERNKIKATQQGSKTSRTAVMDKVKRMDEQLKSLQNEQKTARSRMPYKSTEEVQAQIERLQKQVDTGMMKLVDEKKALAEISGLNKAKKGFGALDEAQKKIDNVKQQIAEEKKKLDDPESKALSDRYGEINKELDQIKGEQDEVYKNLNGLRDERTKLHEEQQTKYAAVKEIKDKYYAAKRAAAEYEKEAYRIRKEKQRAEQEAYLAGKRRQVAQQKLEDASAPAYQDEIITAQNLIRHFDPSSVEAKAANGPGKFAATASRQIDSSGIKGTALKKKADDDDDAYFIGGGGKKKKGGKKGTASAAPASGEKFNLSIDVIEQLAKVSVDPPMTSGDIPAVVEKLKEKLAHWKSDQDKKTKENITKAQKEIDRLEAEAQAETNGTSSASGATDAGNKPAAKNQGVNGQADAGAQLAQEQDGAKDAAGELEKVKLEDGVNGSS</sequence>
<feature type="compositionally biased region" description="Basic and acidic residues" evidence="2">
    <location>
        <begin position="30"/>
        <end position="64"/>
    </location>
</feature>
<dbReference type="GO" id="GO:0008298">
    <property type="term" value="P:intracellular mRNA localization"/>
    <property type="evidence" value="ECO:0007669"/>
    <property type="project" value="TreeGrafter"/>
</dbReference>
<dbReference type="InterPro" id="IPR039604">
    <property type="entry name" value="Bfr1"/>
</dbReference>
<dbReference type="PANTHER" id="PTHR31027">
    <property type="entry name" value="NUCLEAR SEGREGATION PROTEIN BFR1"/>
    <property type="match status" value="1"/>
</dbReference>
<evidence type="ECO:0000313" key="3">
    <source>
        <dbReference type="EMBL" id="KAF2218546.1"/>
    </source>
</evidence>
<evidence type="ECO:0000256" key="1">
    <source>
        <dbReference type="SAM" id="Coils"/>
    </source>
</evidence>
<evidence type="ECO:0000313" key="4">
    <source>
        <dbReference type="Proteomes" id="UP000799538"/>
    </source>
</evidence>
<protein>
    <recommendedName>
        <fullName evidence="5">Nuclear segregation protein</fullName>
    </recommendedName>
</protein>
<reference evidence="4" key="1">
    <citation type="journal article" date="2020" name="Stud. Mycol.">
        <title>101 Dothideomycetes genomes: A test case for predicting lifestyles and emergence of pathogens.</title>
        <authorList>
            <person name="Haridas S."/>
            <person name="Albert R."/>
            <person name="Binder M."/>
            <person name="Bloem J."/>
            <person name="LaButti K."/>
            <person name="Salamov A."/>
            <person name="Andreopoulos B."/>
            <person name="Baker S."/>
            <person name="Barry K."/>
            <person name="Bills G."/>
            <person name="Bluhm B."/>
            <person name="Cannon C."/>
            <person name="Castanera R."/>
            <person name="Culley D."/>
            <person name="Daum C."/>
            <person name="Ezra D."/>
            <person name="Gonzalez J."/>
            <person name="Henrissat B."/>
            <person name="Kuo A."/>
            <person name="Liang C."/>
            <person name="Lipzen A."/>
            <person name="Lutzoni F."/>
            <person name="Magnuson J."/>
            <person name="Mondo S."/>
            <person name="Nolan M."/>
            <person name="Ohm R."/>
            <person name="Pangilinan J."/>
            <person name="Park H.-J."/>
            <person name="Ramirez L."/>
            <person name="Alfaro M."/>
            <person name="Sun H."/>
            <person name="Tritt A."/>
            <person name="Yoshinaga Y."/>
            <person name="Zwiers L.-H."/>
            <person name="Turgeon B."/>
            <person name="Goodwin S."/>
            <person name="Spatafora J."/>
            <person name="Crous P."/>
            <person name="Grigoriev I."/>
        </authorList>
    </citation>
    <scope>NUCLEOTIDE SEQUENCE [LARGE SCALE GENOMIC DNA]</scope>
    <source>
        <strain evidence="4">CECT 20119</strain>
    </source>
</reference>